<reference evidence="1 2" key="1">
    <citation type="submission" date="2013-10" db="EMBL/GenBank/DDBJ databases">
        <authorList>
            <consortium name="International Citrus Genome Consortium"/>
            <person name="Jenkins J."/>
            <person name="Schmutz J."/>
            <person name="Prochnik S."/>
            <person name="Rokhsar D."/>
            <person name="Gmitter F."/>
            <person name="Ollitrault P."/>
            <person name="Machado M."/>
            <person name="Talon M."/>
            <person name="Wincker P."/>
            <person name="Jaillon O."/>
            <person name="Morgante M."/>
        </authorList>
    </citation>
    <scope>NUCLEOTIDE SEQUENCE</scope>
    <source>
        <strain evidence="2">cv. Clemenules</strain>
    </source>
</reference>
<protein>
    <submittedName>
        <fullName evidence="1">Uncharacterized protein</fullName>
    </submittedName>
</protein>
<dbReference type="STRING" id="85681.V4T732"/>
<organism evidence="1 2">
    <name type="scientific">Citrus clementina</name>
    <name type="common">Clementine</name>
    <name type="synonym">Citrus deliciosa x Citrus sinensis</name>
    <dbReference type="NCBI Taxonomy" id="85681"/>
    <lineage>
        <taxon>Eukaryota</taxon>
        <taxon>Viridiplantae</taxon>
        <taxon>Streptophyta</taxon>
        <taxon>Embryophyta</taxon>
        <taxon>Tracheophyta</taxon>
        <taxon>Spermatophyta</taxon>
        <taxon>Magnoliopsida</taxon>
        <taxon>eudicotyledons</taxon>
        <taxon>Gunneridae</taxon>
        <taxon>Pentapetalae</taxon>
        <taxon>rosids</taxon>
        <taxon>malvids</taxon>
        <taxon>Sapindales</taxon>
        <taxon>Rutaceae</taxon>
        <taxon>Aurantioideae</taxon>
        <taxon>Citrus</taxon>
    </lineage>
</organism>
<dbReference type="AlphaFoldDB" id="V4T732"/>
<evidence type="ECO:0000313" key="2">
    <source>
        <dbReference type="Proteomes" id="UP000030687"/>
    </source>
</evidence>
<dbReference type="Gramene" id="ESR56093">
    <property type="protein sequence ID" value="ESR56093"/>
    <property type="gene ID" value="CICLE_v10024645mg"/>
</dbReference>
<name>V4T732_CITCL</name>
<accession>V4T732</accession>
<evidence type="ECO:0000313" key="1">
    <source>
        <dbReference type="EMBL" id="ESR56093.1"/>
    </source>
</evidence>
<dbReference type="EMBL" id="KI536661">
    <property type="protein sequence ID" value="ESR56093.1"/>
    <property type="molecule type" value="Genomic_DNA"/>
</dbReference>
<sequence>MENAMGNTALRVALFMLGRVNVCRTNTADSFLSMARSYFSSNPTLAIDDTIKTNIIDSLVAITHFLV</sequence>
<gene>
    <name evidence="1" type="ORF">CICLE_v10024645mg</name>
</gene>
<proteinExistence type="predicted"/>
<keyword evidence="2" id="KW-1185">Reference proteome</keyword>
<dbReference type="KEGG" id="cic:CICLE_v10024645mg"/>
<dbReference type="Proteomes" id="UP000030687">
    <property type="component" value="Unassembled WGS sequence"/>
</dbReference>
<dbReference type="InParanoid" id="V4T732"/>